<evidence type="ECO:0008006" key="5">
    <source>
        <dbReference type="Google" id="ProtNLM"/>
    </source>
</evidence>
<dbReference type="EMBL" id="MU003702">
    <property type="protein sequence ID" value="KAF2809100.1"/>
    <property type="molecule type" value="Genomic_DNA"/>
</dbReference>
<keyword evidence="3" id="KW-1185">Reference proteome</keyword>
<evidence type="ECO:0000313" key="2">
    <source>
        <dbReference type="EMBL" id="KAF2809100.1"/>
    </source>
</evidence>
<evidence type="ECO:0000313" key="4">
    <source>
        <dbReference type="RefSeq" id="XP_033576064.1"/>
    </source>
</evidence>
<dbReference type="RefSeq" id="XP_033576064.1">
    <property type="nucleotide sequence ID" value="XM_033718329.1"/>
</dbReference>
<organism evidence="2">
    <name type="scientific">Mytilinidion resinicola</name>
    <dbReference type="NCBI Taxonomy" id="574789"/>
    <lineage>
        <taxon>Eukaryota</taxon>
        <taxon>Fungi</taxon>
        <taxon>Dikarya</taxon>
        <taxon>Ascomycota</taxon>
        <taxon>Pezizomycotina</taxon>
        <taxon>Dothideomycetes</taxon>
        <taxon>Pleosporomycetidae</taxon>
        <taxon>Mytilinidiales</taxon>
        <taxon>Mytilinidiaceae</taxon>
        <taxon>Mytilinidion</taxon>
    </lineage>
</organism>
<dbReference type="GeneID" id="54459222"/>
<reference evidence="2 4" key="1">
    <citation type="journal article" date="2020" name="Stud. Mycol.">
        <title>101 Dothideomycetes genomes: a test case for predicting lifestyles and emergence of pathogens.</title>
        <authorList>
            <person name="Haridas S."/>
            <person name="Albert R."/>
            <person name="Binder M."/>
            <person name="Bloem J."/>
            <person name="Labutti K."/>
            <person name="Salamov A."/>
            <person name="Andreopoulos B."/>
            <person name="Baker S."/>
            <person name="Barry K."/>
            <person name="Bills G."/>
            <person name="Bluhm B."/>
            <person name="Cannon C."/>
            <person name="Castanera R."/>
            <person name="Culley D."/>
            <person name="Daum C."/>
            <person name="Ezra D."/>
            <person name="Gonzalez J."/>
            <person name="Henrissat B."/>
            <person name="Kuo A."/>
            <person name="Liang C."/>
            <person name="Lipzen A."/>
            <person name="Lutzoni F."/>
            <person name="Magnuson J."/>
            <person name="Mondo S."/>
            <person name="Nolan M."/>
            <person name="Ohm R."/>
            <person name="Pangilinan J."/>
            <person name="Park H.-J."/>
            <person name="Ramirez L."/>
            <person name="Alfaro M."/>
            <person name="Sun H."/>
            <person name="Tritt A."/>
            <person name="Yoshinaga Y."/>
            <person name="Zwiers L.-H."/>
            <person name="Turgeon B."/>
            <person name="Goodwin S."/>
            <person name="Spatafora J."/>
            <person name="Crous P."/>
            <person name="Grigoriev I."/>
        </authorList>
    </citation>
    <scope>NUCLEOTIDE SEQUENCE</scope>
    <source>
        <strain evidence="2 4">CBS 304.34</strain>
    </source>
</reference>
<feature type="region of interest" description="Disordered" evidence="1">
    <location>
        <begin position="53"/>
        <end position="72"/>
    </location>
</feature>
<feature type="compositionally biased region" description="Polar residues" evidence="1">
    <location>
        <begin position="53"/>
        <end position="63"/>
    </location>
</feature>
<sequence>MVESTLTAASGSCLCAVECYTRPACDSCRACFYELCKNACICTASRTPTAFQAGTGSTPSQRASEAAPHAGTHTGMVEHPIACRQCEHMGTAEGSALQAGRTGVFLISCFGPR</sequence>
<reference evidence="4" key="2">
    <citation type="submission" date="2020-04" db="EMBL/GenBank/DDBJ databases">
        <authorList>
            <consortium name="NCBI Genome Project"/>
        </authorList>
    </citation>
    <scope>NUCLEOTIDE SEQUENCE</scope>
    <source>
        <strain evidence="4">CBS 304.34</strain>
    </source>
</reference>
<dbReference type="AlphaFoldDB" id="A0A6A6YJY5"/>
<proteinExistence type="predicted"/>
<evidence type="ECO:0000313" key="3">
    <source>
        <dbReference type="Proteomes" id="UP000504636"/>
    </source>
</evidence>
<name>A0A6A6YJY5_9PEZI</name>
<reference evidence="4" key="3">
    <citation type="submission" date="2025-04" db="UniProtKB">
        <authorList>
            <consortium name="RefSeq"/>
        </authorList>
    </citation>
    <scope>IDENTIFICATION</scope>
    <source>
        <strain evidence="4">CBS 304.34</strain>
    </source>
</reference>
<evidence type="ECO:0000256" key="1">
    <source>
        <dbReference type="SAM" id="MobiDB-lite"/>
    </source>
</evidence>
<gene>
    <name evidence="2 4" type="ORF">BDZ99DRAFT_45344</name>
</gene>
<dbReference type="Proteomes" id="UP000504636">
    <property type="component" value="Unplaced"/>
</dbReference>
<accession>A0A6A6YJY5</accession>
<protein>
    <recommendedName>
        <fullName evidence="5">Metallothionein</fullName>
    </recommendedName>
</protein>